<dbReference type="RefSeq" id="WP_390840210.1">
    <property type="nucleotide sequence ID" value="NZ_CP129951.1"/>
</dbReference>
<keyword evidence="1" id="KW-0614">Plasmid</keyword>
<evidence type="ECO:0000313" key="2">
    <source>
        <dbReference type="Proteomes" id="UP001301420"/>
    </source>
</evidence>
<dbReference type="AlphaFoldDB" id="A0AAU0P6A8"/>
<gene>
    <name evidence="1" type="ORF">QUR79_11610</name>
</gene>
<keyword evidence="2" id="KW-1185">Reference proteome</keyword>
<protein>
    <recommendedName>
        <fullName evidence="3">Lipoprotein</fullName>
    </recommendedName>
</protein>
<evidence type="ECO:0008006" key="3">
    <source>
        <dbReference type="Google" id="ProtNLM"/>
    </source>
</evidence>
<evidence type="ECO:0000313" key="1">
    <source>
        <dbReference type="EMBL" id="WPD04428.1"/>
    </source>
</evidence>
<dbReference type="Proteomes" id="UP001301420">
    <property type="component" value="Plasmid p133_DSM_115972"/>
</dbReference>
<reference evidence="1 2" key="1">
    <citation type="submission" date="2023-06" db="EMBL/GenBank/DDBJ databases">
        <title>Characterization of Arcobacter Isolates from Retail Chicken Sold in Supermarkets in Tbilisi, Georgia.</title>
        <authorList>
            <person name="Riediger M."/>
            <person name="Zautner A.E."/>
        </authorList>
    </citation>
    <scope>NUCLEOTIDE SEQUENCE [LARGE SCALE GENOMIC DNA]</scope>
    <source>
        <strain evidence="1 2">DSM 115972</strain>
        <plasmid evidence="1 2">p133_DSM_115972</plasmid>
    </source>
</reference>
<geneLocation type="plasmid" evidence="1 2">
    <name>p133_DSM_115972</name>
</geneLocation>
<dbReference type="EMBL" id="CP129951">
    <property type="protein sequence ID" value="WPD04428.1"/>
    <property type="molecule type" value="Genomic_DNA"/>
</dbReference>
<name>A0AAU0P6A8_9BACT</name>
<organism evidence="1 2">
    <name type="scientific">Arcobacter cryaerophilus gv. pseudocryaerophilus</name>
    <dbReference type="NCBI Taxonomy" id="2933791"/>
    <lineage>
        <taxon>Bacteria</taxon>
        <taxon>Pseudomonadati</taxon>
        <taxon>Campylobacterota</taxon>
        <taxon>Epsilonproteobacteria</taxon>
        <taxon>Campylobacterales</taxon>
        <taxon>Arcobacteraceae</taxon>
        <taxon>Aliarcobacter</taxon>
    </lineage>
</organism>
<accession>A0AAU0P6A8</accession>
<proteinExistence type="predicted"/>
<dbReference type="PROSITE" id="PS51257">
    <property type="entry name" value="PROKAR_LIPOPROTEIN"/>
    <property type="match status" value="1"/>
</dbReference>
<sequence length="332" mass="39016">MNNFIIKIFFLFITSLLTGCYHNYKIDNTSQKESYKTLNELSVVIEQTDTKIINAQRTNVHYVNWGNGTGMSPVFTFSEPLISNESCKSLNKIYFNKIKNKLPNLIQLFEDKNIIVNNNQATKKLTITIKEYNCTNNIIYLQASLFEDRNLIYQNLFVLDSYSNSNSFKTFYKDEKMDINKFFKVLIEDLENSMKFLIYDRELVFFAPLYDVACTGFYDTSKGYDSHLTINGKQSNIRPNDFKPLCERLKIDFKAFKKEAHIIAKLYETELPSYIEEIKSLGSIPFYRKIQKTKIGEGTYLKVSKEPIEFHEVLSKFHKMRVEHLKEYGWII</sequence>